<organism evidence="2 3">
    <name type="scientific">Gymnopilus dilepis</name>
    <dbReference type="NCBI Taxonomy" id="231916"/>
    <lineage>
        <taxon>Eukaryota</taxon>
        <taxon>Fungi</taxon>
        <taxon>Dikarya</taxon>
        <taxon>Basidiomycota</taxon>
        <taxon>Agaricomycotina</taxon>
        <taxon>Agaricomycetes</taxon>
        <taxon>Agaricomycetidae</taxon>
        <taxon>Agaricales</taxon>
        <taxon>Agaricineae</taxon>
        <taxon>Hymenogastraceae</taxon>
        <taxon>Gymnopilus</taxon>
    </lineage>
</organism>
<sequence length="199" mass="21844">MYRPTSVWFFVVVLLASSLSSHLVHAAPFKKCTHLAKRSGNILLGWKGLRYGVNVAEFEKSPQASASGELGSVLYIADGTALARSFAQNDICEIYADTEEWEKMPKAWVSQAEIQDIIKAGSNAKVLPGTALFASHTAAGVQGDPSPWQLGVRPQDFKRLRITAKCYAVTDPCFATPLKLHYDQLSAAWHIHGHPERGH</sequence>
<dbReference type="OrthoDB" id="2986946at2759"/>
<dbReference type="EMBL" id="NHYE01000735">
    <property type="protein sequence ID" value="PPR03480.1"/>
    <property type="molecule type" value="Genomic_DNA"/>
</dbReference>
<feature type="signal peptide" evidence="1">
    <location>
        <begin position="1"/>
        <end position="26"/>
    </location>
</feature>
<evidence type="ECO:0000256" key="1">
    <source>
        <dbReference type="SAM" id="SignalP"/>
    </source>
</evidence>
<feature type="chain" id="PRO_5019327690" evidence="1">
    <location>
        <begin position="27"/>
        <end position="199"/>
    </location>
</feature>
<evidence type="ECO:0000313" key="2">
    <source>
        <dbReference type="EMBL" id="PPR03480.1"/>
    </source>
</evidence>
<gene>
    <name evidence="2" type="ORF">CVT26_007886</name>
</gene>
<dbReference type="Proteomes" id="UP000284706">
    <property type="component" value="Unassembled WGS sequence"/>
</dbReference>
<dbReference type="AlphaFoldDB" id="A0A409YKB4"/>
<proteinExistence type="predicted"/>
<keyword evidence="3" id="KW-1185">Reference proteome</keyword>
<dbReference type="InParanoid" id="A0A409YKB4"/>
<comment type="caution">
    <text evidence="2">The sequence shown here is derived from an EMBL/GenBank/DDBJ whole genome shotgun (WGS) entry which is preliminary data.</text>
</comment>
<accession>A0A409YKB4</accession>
<reference evidence="2 3" key="1">
    <citation type="journal article" date="2018" name="Evol. Lett.">
        <title>Horizontal gene cluster transfer increased hallucinogenic mushroom diversity.</title>
        <authorList>
            <person name="Reynolds H.T."/>
            <person name="Vijayakumar V."/>
            <person name="Gluck-Thaler E."/>
            <person name="Korotkin H.B."/>
            <person name="Matheny P.B."/>
            <person name="Slot J.C."/>
        </authorList>
    </citation>
    <scope>NUCLEOTIDE SEQUENCE [LARGE SCALE GENOMIC DNA]</scope>
    <source>
        <strain evidence="2 3">SRW20</strain>
    </source>
</reference>
<protein>
    <submittedName>
        <fullName evidence="2">Uncharacterized protein</fullName>
    </submittedName>
</protein>
<evidence type="ECO:0000313" key="3">
    <source>
        <dbReference type="Proteomes" id="UP000284706"/>
    </source>
</evidence>
<name>A0A409YKB4_9AGAR</name>
<keyword evidence="1" id="KW-0732">Signal</keyword>